<keyword evidence="5" id="KW-1185">Reference proteome</keyword>
<comment type="caution">
    <text evidence="4">The sequence shown here is derived from an EMBL/GenBank/DDBJ whole genome shotgun (WGS) entry which is preliminary data.</text>
</comment>
<dbReference type="AlphaFoldDB" id="X6MQ91"/>
<evidence type="ECO:0000256" key="1">
    <source>
        <dbReference type="SAM" id="MobiDB-lite"/>
    </source>
</evidence>
<gene>
    <name evidence="4" type="ORF">RFI_21551</name>
</gene>
<dbReference type="Proteomes" id="UP000023152">
    <property type="component" value="Unassembled WGS sequence"/>
</dbReference>
<feature type="signal peptide" evidence="3">
    <location>
        <begin position="1"/>
        <end position="16"/>
    </location>
</feature>
<evidence type="ECO:0000313" key="4">
    <source>
        <dbReference type="EMBL" id="ETO15816.1"/>
    </source>
</evidence>
<accession>X6MQ91</accession>
<evidence type="ECO:0000256" key="3">
    <source>
        <dbReference type="SAM" id="SignalP"/>
    </source>
</evidence>
<protein>
    <submittedName>
        <fullName evidence="4">Uncharacterized protein</fullName>
    </submittedName>
</protein>
<keyword evidence="3" id="KW-0732">Signal</keyword>
<reference evidence="4 5" key="1">
    <citation type="journal article" date="2013" name="Curr. Biol.">
        <title>The Genome of the Foraminiferan Reticulomyxa filosa.</title>
        <authorList>
            <person name="Glockner G."/>
            <person name="Hulsmann N."/>
            <person name="Schleicher M."/>
            <person name="Noegel A.A."/>
            <person name="Eichinger L."/>
            <person name="Gallinger C."/>
            <person name="Pawlowski J."/>
            <person name="Sierra R."/>
            <person name="Euteneuer U."/>
            <person name="Pillet L."/>
            <person name="Moustafa A."/>
            <person name="Platzer M."/>
            <person name="Groth M."/>
            <person name="Szafranski K."/>
            <person name="Schliwa M."/>
        </authorList>
    </citation>
    <scope>NUCLEOTIDE SEQUENCE [LARGE SCALE GENOMIC DNA]</scope>
</reference>
<feature type="transmembrane region" description="Helical" evidence="2">
    <location>
        <begin position="99"/>
        <end position="131"/>
    </location>
</feature>
<evidence type="ECO:0000256" key="2">
    <source>
        <dbReference type="SAM" id="Phobius"/>
    </source>
</evidence>
<feature type="compositionally biased region" description="Acidic residues" evidence="1">
    <location>
        <begin position="228"/>
        <end position="239"/>
    </location>
</feature>
<feature type="compositionally biased region" description="Basic and acidic residues" evidence="1">
    <location>
        <begin position="218"/>
        <end position="227"/>
    </location>
</feature>
<sequence length="263" mass="29499">MLMIIVVYLFLQRNHAQKKKIGWFATQNTSKGEGEKLTQITIGDVDALQPTDTKTTGPSTTTAPVSRSLMSGMYGASLTGRKVATTNSVLSSNNTDESYVFFVCLFMLLYIHIIYVTYVYVYVYIYIFFFVSKKLKKRGKILYIKKQSDQKEVDVDTNTQRNTISTTTNQKTTVGSFTCFQLMGGRSTFVPKAVTASAIAHPRFAKTGSEQIPNSKTETVKAKNNKAEEEDNPDEDDEDQMKAVEEDIEQFALESDGENEESD</sequence>
<feature type="chain" id="PRO_5004975096" evidence="3">
    <location>
        <begin position="17"/>
        <end position="263"/>
    </location>
</feature>
<keyword evidence="2" id="KW-0812">Transmembrane</keyword>
<feature type="compositionally biased region" description="Polar residues" evidence="1">
    <location>
        <begin position="208"/>
        <end position="217"/>
    </location>
</feature>
<feature type="region of interest" description="Disordered" evidence="1">
    <location>
        <begin position="207"/>
        <end position="263"/>
    </location>
</feature>
<proteinExistence type="predicted"/>
<keyword evidence="2" id="KW-0472">Membrane</keyword>
<evidence type="ECO:0000313" key="5">
    <source>
        <dbReference type="Proteomes" id="UP000023152"/>
    </source>
</evidence>
<dbReference type="EMBL" id="ASPP01018780">
    <property type="protein sequence ID" value="ETO15816.1"/>
    <property type="molecule type" value="Genomic_DNA"/>
</dbReference>
<organism evidence="4 5">
    <name type="scientific">Reticulomyxa filosa</name>
    <dbReference type="NCBI Taxonomy" id="46433"/>
    <lineage>
        <taxon>Eukaryota</taxon>
        <taxon>Sar</taxon>
        <taxon>Rhizaria</taxon>
        <taxon>Retaria</taxon>
        <taxon>Foraminifera</taxon>
        <taxon>Monothalamids</taxon>
        <taxon>Reticulomyxidae</taxon>
        <taxon>Reticulomyxa</taxon>
    </lineage>
</organism>
<keyword evidence="2" id="KW-1133">Transmembrane helix</keyword>
<name>X6MQ91_RETFI</name>